<name>A0A3B6B3X5_WHEAT</name>
<dbReference type="Gramene" id="TraesMAC2A03G00764560.1">
    <property type="protein sequence ID" value="TraesMAC2A03G00764560.1.CDS1"/>
    <property type="gene ID" value="TraesMAC2A03G00764560"/>
</dbReference>
<keyword evidence="2" id="KW-0805">Transcription regulation</keyword>
<keyword evidence="5" id="KW-0539">Nucleus</keyword>
<feature type="domain" description="AP2/ERF" evidence="6">
    <location>
        <begin position="10"/>
        <end position="66"/>
    </location>
</feature>
<dbReference type="Gramene" id="TraesLAC2A03G00769540.1">
    <property type="protein sequence ID" value="TraesLAC2A03G00769540.1.CDS1"/>
    <property type="gene ID" value="TraesLAC2A03G00769540"/>
</dbReference>
<dbReference type="Gramene" id="TraesSYM2A03G00773660.1">
    <property type="protein sequence ID" value="TraesSYM2A03G00773660.1.CDS1"/>
    <property type="gene ID" value="TraesSYM2A03G00773660"/>
</dbReference>
<evidence type="ECO:0000256" key="1">
    <source>
        <dbReference type="ARBA" id="ARBA00004123"/>
    </source>
</evidence>
<dbReference type="GO" id="GO:0003700">
    <property type="term" value="F:DNA-binding transcription factor activity"/>
    <property type="evidence" value="ECO:0000318"/>
    <property type="project" value="GO_Central"/>
</dbReference>
<dbReference type="GO" id="GO:0000976">
    <property type="term" value="F:transcription cis-regulatory region binding"/>
    <property type="evidence" value="ECO:0000318"/>
    <property type="project" value="GO_Central"/>
</dbReference>
<evidence type="ECO:0000256" key="4">
    <source>
        <dbReference type="ARBA" id="ARBA00023163"/>
    </source>
</evidence>
<dbReference type="SMR" id="A0A3B6B3X5"/>
<dbReference type="Gramene" id="TraesJUL2A03G00770490.1">
    <property type="protein sequence ID" value="TraesJUL2A03G00770490.1.CDS1"/>
    <property type="gene ID" value="TraesJUL2A03G00770490"/>
</dbReference>
<dbReference type="Gramene" id="TraesCS2A03G1021300.1">
    <property type="protein sequence ID" value="TraesCS2A03G1021300.1.CDS1"/>
    <property type="gene ID" value="TraesCS2A03G1021300"/>
</dbReference>
<keyword evidence="4" id="KW-0804">Transcription</keyword>
<organism evidence="7">
    <name type="scientific">Triticum aestivum</name>
    <name type="common">Wheat</name>
    <dbReference type="NCBI Taxonomy" id="4565"/>
    <lineage>
        <taxon>Eukaryota</taxon>
        <taxon>Viridiplantae</taxon>
        <taxon>Streptophyta</taxon>
        <taxon>Embryophyta</taxon>
        <taxon>Tracheophyta</taxon>
        <taxon>Spermatophyta</taxon>
        <taxon>Magnoliopsida</taxon>
        <taxon>Liliopsida</taxon>
        <taxon>Poales</taxon>
        <taxon>Poaceae</taxon>
        <taxon>BOP clade</taxon>
        <taxon>Pooideae</taxon>
        <taxon>Triticodae</taxon>
        <taxon>Triticeae</taxon>
        <taxon>Triticinae</taxon>
        <taxon>Triticum</taxon>
    </lineage>
</organism>
<dbReference type="EnsemblPlants" id="TraesCS2A02G428700.1">
    <property type="protein sequence ID" value="TraesCS2A02G428700.1.cds1"/>
    <property type="gene ID" value="TraesCS2A02G428700"/>
</dbReference>
<dbReference type="Gramene" id="TraesCLE_scaffold_081845_01G000100.1">
    <property type="protein sequence ID" value="TraesCLE_scaffold_081845_01G000100.1"/>
    <property type="gene ID" value="TraesCLE_scaffold_081845_01G000100"/>
</dbReference>
<proteinExistence type="predicted"/>
<dbReference type="Gramene" id="TraesCS2A02G428700.1">
    <property type="protein sequence ID" value="TraesCS2A02G428700.1.cds1"/>
    <property type="gene ID" value="TraesCS2A02G428700"/>
</dbReference>
<dbReference type="InterPro" id="IPR016177">
    <property type="entry name" value="DNA-bd_dom_sf"/>
</dbReference>
<keyword evidence="8" id="KW-1185">Reference proteome</keyword>
<protein>
    <recommendedName>
        <fullName evidence="6">AP2/ERF domain-containing protein</fullName>
    </recommendedName>
</protein>
<dbReference type="Gene3D" id="3.30.730.10">
    <property type="entry name" value="AP2/ERF domain"/>
    <property type="match status" value="1"/>
</dbReference>
<dbReference type="PROSITE" id="PS51032">
    <property type="entry name" value="AP2_ERF"/>
    <property type="match status" value="1"/>
</dbReference>
<dbReference type="CDD" id="cd00018">
    <property type="entry name" value="AP2"/>
    <property type="match status" value="1"/>
</dbReference>
<dbReference type="Gramene" id="TraesLDM2A03G00768420.1">
    <property type="protein sequence ID" value="TraesLDM2A03G00768420.1.CDS1"/>
    <property type="gene ID" value="TraesLDM2A03G00768420"/>
</dbReference>
<dbReference type="Gramene" id="TraesSTA2A03G00763960.1">
    <property type="protein sequence ID" value="TraesSTA2A03G00763960.1.CDS1"/>
    <property type="gene ID" value="TraesSTA2A03G00763960"/>
</dbReference>
<dbReference type="Gramene" id="TraesRN2A0101004200.1">
    <property type="protein sequence ID" value="TraesRN2A0101004200.1"/>
    <property type="gene ID" value="TraesRN2A0101004200"/>
</dbReference>
<dbReference type="InterPro" id="IPR036955">
    <property type="entry name" value="AP2/ERF_dom_sf"/>
</dbReference>
<dbReference type="Gramene" id="TraesNOR2A03G00775640.1">
    <property type="protein sequence ID" value="TraesNOR2A03G00775640.1.CDS1"/>
    <property type="gene ID" value="TraesNOR2A03G00775640"/>
</dbReference>
<evidence type="ECO:0000313" key="7">
    <source>
        <dbReference type="EnsemblPlants" id="TraesCS2A02G428700.1.cds1"/>
    </source>
</evidence>
<evidence type="ECO:0000256" key="3">
    <source>
        <dbReference type="ARBA" id="ARBA00023125"/>
    </source>
</evidence>
<dbReference type="AlphaFoldDB" id="A0A3B6B3X5"/>
<keyword evidence="3" id="KW-0238">DNA-binding</keyword>
<dbReference type="Gramene" id="TraesJAG2A03G00765600.1">
    <property type="protein sequence ID" value="TraesJAG2A03G00765600.1.CDS1"/>
    <property type="gene ID" value="TraesJAG2A03G00765600"/>
</dbReference>
<dbReference type="Proteomes" id="UP000019116">
    <property type="component" value="Chromosome 2A"/>
</dbReference>
<dbReference type="PANTHER" id="PTHR31194:SF189">
    <property type="entry name" value="AP2_ERF DOMAIN-CONTAINING PROTEIN"/>
    <property type="match status" value="1"/>
</dbReference>
<evidence type="ECO:0000313" key="8">
    <source>
        <dbReference type="Proteomes" id="UP000019116"/>
    </source>
</evidence>
<sequence length="238" mass="28124">MPPRRRGGTGYRGVRVRPSGTCSAEIRSGGGMRLCLGTFDTAQEGARAYDAAAWRLLRSRQNMNFADVATRERAQELAPFPRLLTDEDHRKHRRREHRLRLAEMDEQAMALWSHRFPEDTNEEQFFTQRRAKRREERADYCKDKRTRKAEMDEQAMALWSHRFPEDTNEEQFFTQRRAKRREERADYCEDKRTRKAVAKYNQALGDAFSWNSDDERFLDAYAPTSEEDITEVESESDE</sequence>
<reference evidence="7" key="2">
    <citation type="submission" date="2018-10" db="UniProtKB">
        <authorList>
            <consortium name="EnsemblPlants"/>
        </authorList>
    </citation>
    <scope>IDENTIFICATION</scope>
</reference>
<comment type="subcellular location">
    <subcellularLocation>
        <location evidence="1">Nucleus</location>
    </subcellularLocation>
</comment>
<dbReference type="OrthoDB" id="10420695at2759"/>
<reference evidence="7" key="1">
    <citation type="submission" date="2018-08" db="EMBL/GenBank/DDBJ databases">
        <authorList>
            <person name="Rossello M."/>
        </authorList>
    </citation>
    <scope>NUCLEOTIDE SEQUENCE [LARGE SCALE GENOMIC DNA]</scope>
    <source>
        <strain evidence="7">cv. Chinese Spring</strain>
    </source>
</reference>
<dbReference type="PANTHER" id="PTHR31194">
    <property type="entry name" value="SHN SHINE , DNA BINDING / TRANSCRIPTION FACTOR"/>
    <property type="match status" value="1"/>
</dbReference>
<dbReference type="GO" id="GO:0005634">
    <property type="term" value="C:nucleus"/>
    <property type="evidence" value="ECO:0000318"/>
    <property type="project" value="GO_Central"/>
</dbReference>
<evidence type="ECO:0000256" key="5">
    <source>
        <dbReference type="ARBA" id="ARBA00023242"/>
    </source>
</evidence>
<dbReference type="InterPro" id="IPR001471">
    <property type="entry name" value="AP2/ERF_dom"/>
</dbReference>
<evidence type="ECO:0000256" key="2">
    <source>
        <dbReference type="ARBA" id="ARBA00023015"/>
    </source>
</evidence>
<dbReference type="Gramene" id="TraesARI2A03G00773990.1">
    <property type="protein sequence ID" value="TraesARI2A03G00773990.1.CDS1"/>
    <property type="gene ID" value="TraesARI2A03G00773990"/>
</dbReference>
<dbReference type="OMA" id="ERADYCE"/>
<dbReference type="SMART" id="SM00380">
    <property type="entry name" value="AP2"/>
    <property type="match status" value="1"/>
</dbReference>
<dbReference type="Gramene" id="TraesROB_scaffold_071199_01G000100.1">
    <property type="protein sequence ID" value="TraesROB_scaffold_071199_01G000100.1"/>
    <property type="gene ID" value="TraesROB_scaffold_071199_01G000100"/>
</dbReference>
<dbReference type="SUPFAM" id="SSF54171">
    <property type="entry name" value="DNA-binding domain"/>
    <property type="match status" value="1"/>
</dbReference>
<dbReference type="Gramene" id="TraesWEE_scaffold_107743_01G000200.1">
    <property type="protein sequence ID" value="TraesWEE_scaffold_107743_01G000200.1"/>
    <property type="gene ID" value="TraesWEE_scaffold_107743_01G000200"/>
</dbReference>
<dbReference type="InterPro" id="IPR050913">
    <property type="entry name" value="AP2/ERF_ERF"/>
</dbReference>
<dbReference type="Gramene" id="TraesCAD_scaffold_078273_01G000100.1">
    <property type="protein sequence ID" value="TraesCAD_scaffold_078273_01G000100.1"/>
    <property type="gene ID" value="TraesCAD_scaffold_078273_01G000100"/>
</dbReference>
<evidence type="ECO:0000259" key="6">
    <source>
        <dbReference type="PROSITE" id="PS51032"/>
    </source>
</evidence>
<accession>A0A3B6B3X5</accession>